<evidence type="ECO:0000259" key="2">
    <source>
        <dbReference type="Pfam" id="PF01979"/>
    </source>
</evidence>
<dbReference type="SUPFAM" id="SSF51338">
    <property type="entry name" value="Composite domain of metallo-dependent hydrolases"/>
    <property type="match status" value="1"/>
</dbReference>
<evidence type="ECO:0000256" key="1">
    <source>
        <dbReference type="SAM" id="SignalP"/>
    </source>
</evidence>
<evidence type="ECO:0000313" key="4">
    <source>
        <dbReference type="Proteomes" id="UP001500751"/>
    </source>
</evidence>
<evidence type="ECO:0000313" key="3">
    <source>
        <dbReference type="EMBL" id="GAA2037440.1"/>
    </source>
</evidence>
<gene>
    <name evidence="3" type="ORF">GCM10009839_43340</name>
</gene>
<name>A0ABP5G2C0_9ACTN</name>
<dbReference type="InterPro" id="IPR006680">
    <property type="entry name" value="Amidohydro-rel"/>
</dbReference>
<feature type="signal peptide" evidence="1">
    <location>
        <begin position="1"/>
        <end position="31"/>
    </location>
</feature>
<keyword evidence="1" id="KW-0732">Signal</keyword>
<dbReference type="InterPro" id="IPR032466">
    <property type="entry name" value="Metal_Hydrolase"/>
</dbReference>
<dbReference type="PANTHER" id="PTHR43135">
    <property type="entry name" value="ALPHA-D-RIBOSE 1-METHYLPHOSPHONATE 5-TRIPHOSPHATE DIPHOSPHATASE"/>
    <property type="match status" value="1"/>
</dbReference>
<dbReference type="Gene3D" id="3.30.110.90">
    <property type="entry name" value="Amidohydrolase"/>
    <property type="match status" value="1"/>
</dbReference>
<feature type="domain" description="Amidohydrolase-related" evidence="2">
    <location>
        <begin position="84"/>
        <end position="384"/>
    </location>
</feature>
<dbReference type="Gene3D" id="2.30.40.10">
    <property type="entry name" value="Urease, subunit C, domain 1"/>
    <property type="match status" value="1"/>
</dbReference>
<dbReference type="InterPro" id="IPR019546">
    <property type="entry name" value="TAT_signal_bac_arc"/>
</dbReference>
<accession>A0ABP5G2C0</accession>
<dbReference type="Gene3D" id="3.40.50.10910">
    <property type="entry name" value="Amidohydrolase"/>
    <property type="match status" value="1"/>
</dbReference>
<feature type="chain" id="PRO_5046688477" evidence="1">
    <location>
        <begin position="32"/>
        <end position="391"/>
    </location>
</feature>
<dbReference type="SUPFAM" id="SSF51556">
    <property type="entry name" value="Metallo-dependent hydrolases"/>
    <property type="match status" value="1"/>
</dbReference>
<sequence>MCSTEWTRRYFLKNAAAAAGAVAAVPGVAFAAPRSTPPQARVTLTNVRVFDGRTVGAPTSVTIENGVIGFSPLGTRTIDAKGAVLLPGLIDAHVHLTDVTTLQQLTAHGVTTAMDMAGWPASHVDSLRHQAGLTDIRSAGVPAAEPGSIQSHLPGFPASALLTSPQQALPFVAARVTEGSDYVKVIVDVPGLSPDIIEALARAAHAYGRALMAHAVSAQAIDIALDAGADMVHHTPLDVALDPGTVAQYKAGGRVSVPTLTMMQGFAQLGIPGLDYAAASGSVVALHQAGVTILAGTDANLTPGIPVQPAYGASLHQELKLLVQAGLSNVEALRAATVVPAAAFGLYDRGVIRPGARADLVLIGGDPTTDITATGDIQRVWAAGVEYPLTA</sequence>
<reference evidence="4" key="1">
    <citation type="journal article" date="2019" name="Int. J. Syst. Evol. Microbiol.">
        <title>The Global Catalogue of Microorganisms (GCM) 10K type strain sequencing project: providing services to taxonomists for standard genome sequencing and annotation.</title>
        <authorList>
            <consortium name="The Broad Institute Genomics Platform"/>
            <consortium name="The Broad Institute Genome Sequencing Center for Infectious Disease"/>
            <person name="Wu L."/>
            <person name="Ma J."/>
        </authorList>
    </citation>
    <scope>NUCLEOTIDE SEQUENCE [LARGE SCALE GENOMIC DNA]</scope>
    <source>
        <strain evidence="4">JCM 16014</strain>
    </source>
</reference>
<dbReference type="RefSeq" id="WP_344667456.1">
    <property type="nucleotide sequence ID" value="NZ_BAAAQN010000025.1"/>
</dbReference>
<dbReference type="Proteomes" id="UP001500751">
    <property type="component" value="Unassembled WGS sequence"/>
</dbReference>
<dbReference type="Gene3D" id="1.20.58.520">
    <property type="entry name" value="Amidohydrolase"/>
    <property type="match status" value="1"/>
</dbReference>
<dbReference type="InterPro" id="IPR011059">
    <property type="entry name" value="Metal-dep_hydrolase_composite"/>
</dbReference>
<dbReference type="PROSITE" id="PS51318">
    <property type="entry name" value="TAT"/>
    <property type="match status" value="1"/>
</dbReference>
<organism evidence="3 4">
    <name type="scientific">Catenulispora yoronensis</name>
    <dbReference type="NCBI Taxonomy" id="450799"/>
    <lineage>
        <taxon>Bacteria</taxon>
        <taxon>Bacillati</taxon>
        <taxon>Actinomycetota</taxon>
        <taxon>Actinomycetes</taxon>
        <taxon>Catenulisporales</taxon>
        <taxon>Catenulisporaceae</taxon>
        <taxon>Catenulispora</taxon>
    </lineage>
</organism>
<dbReference type="Pfam" id="PF01979">
    <property type="entry name" value="Amidohydro_1"/>
    <property type="match status" value="1"/>
</dbReference>
<comment type="caution">
    <text evidence="3">The sequence shown here is derived from an EMBL/GenBank/DDBJ whole genome shotgun (WGS) entry which is preliminary data.</text>
</comment>
<dbReference type="NCBIfam" id="TIGR01409">
    <property type="entry name" value="TAT_signal_seq"/>
    <property type="match status" value="1"/>
</dbReference>
<keyword evidence="4" id="KW-1185">Reference proteome</keyword>
<dbReference type="PANTHER" id="PTHR43135:SF3">
    <property type="entry name" value="ALPHA-D-RIBOSE 1-METHYLPHOSPHONATE 5-TRIPHOSPHATE DIPHOSPHATASE"/>
    <property type="match status" value="1"/>
</dbReference>
<dbReference type="EMBL" id="BAAAQN010000025">
    <property type="protein sequence ID" value="GAA2037440.1"/>
    <property type="molecule type" value="Genomic_DNA"/>
</dbReference>
<protein>
    <submittedName>
        <fullName evidence="3">Amidohydrolase family protein</fullName>
    </submittedName>
</protein>
<proteinExistence type="predicted"/>
<dbReference type="InterPro" id="IPR051781">
    <property type="entry name" value="Metallo-dep_Hydrolase"/>
</dbReference>
<dbReference type="InterPro" id="IPR006311">
    <property type="entry name" value="TAT_signal"/>
</dbReference>